<feature type="transmembrane region" description="Helical" evidence="4">
    <location>
        <begin position="361"/>
        <end position="382"/>
    </location>
</feature>
<feature type="transmembrane region" description="Helical" evidence="4">
    <location>
        <begin position="337"/>
        <end position="355"/>
    </location>
</feature>
<reference evidence="6 7" key="1">
    <citation type="submission" date="2015-05" db="EMBL/GenBank/DDBJ databases">
        <title>Draft genome sequence of Lampropedia sp. CT6, isolated from the microbial mat of a hot water spring, located at Manikaran, India.</title>
        <authorList>
            <person name="Tripathi C."/>
            <person name="Rani P."/>
            <person name="Mahato N.K."/>
            <person name="Lal R."/>
        </authorList>
    </citation>
    <scope>NUCLEOTIDE SEQUENCE [LARGE SCALE GENOMIC DNA]</scope>
    <source>
        <strain evidence="6 7">CT6</strain>
    </source>
</reference>
<feature type="transmembrane region" description="Helical" evidence="4">
    <location>
        <begin position="215"/>
        <end position="237"/>
    </location>
</feature>
<keyword evidence="7" id="KW-1185">Reference proteome</keyword>
<dbReference type="AlphaFoldDB" id="A0A0U1Q3C3"/>
<keyword evidence="1 4" id="KW-0812">Transmembrane</keyword>
<evidence type="ECO:0000256" key="3">
    <source>
        <dbReference type="ARBA" id="ARBA00023136"/>
    </source>
</evidence>
<feature type="transmembrane region" description="Helical" evidence="4">
    <location>
        <begin position="301"/>
        <end position="325"/>
    </location>
</feature>
<proteinExistence type="predicted"/>
<dbReference type="Pfam" id="PF07690">
    <property type="entry name" value="MFS_1"/>
    <property type="match status" value="2"/>
</dbReference>
<name>A0A0U1Q3C3_9BURK</name>
<dbReference type="InterPro" id="IPR052528">
    <property type="entry name" value="Sugar_transport-like"/>
</dbReference>
<dbReference type="SUPFAM" id="SSF103473">
    <property type="entry name" value="MFS general substrate transporter"/>
    <property type="match status" value="1"/>
</dbReference>
<accession>A0A0U1Q3C3</accession>
<evidence type="ECO:0000259" key="5">
    <source>
        <dbReference type="PROSITE" id="PS50850"/>
    </source>
</evidence>
<dbReference type="EMBL" id="LBNQ01000008">
    <property type="protein sequence ID" value="KKW69273.1"/>
    <property type="molecule type" value="Genomic_DNA"/>
</dbReference>
<evidence type="ECO:0000256" key="2">
    <source>
        <dbReference type="ARBA" id="ARBA00022989"/>
    </source>
</evidence>
<organism evidence="6 7">
    <name type="scientific">Lampropedia cohaerens</name>
    <dbReference type="NCBI Taxonomy" id="1610491"/>
    <lineage>
        <taxon>Bacteria</taxon>
        <taxon>Pseudomonadati</taxon>
        <taxon>Pseudomonadota</taxon>
        <taxon>Betaproteobacteria</taxon>
        <taxon>Burkholderiales</taxon>
        <taxon>Comamonadaceae</taxon>
        <taxon>Lampropedia</taxon>
    </lineage>
</organism>
<dbReference type="OrthoDB" id="4822895at2"/>
<dbReference type="RefSeq" id="WP_046740394.1">
    <property type="nucleotide sequence ID" value="NZ_LBNQ01000008.1"/>
</dbReference>
<feature type="transmembrane region" description="Helical" evidence="4">
    <location>
        <begin position="129"/>
        <end position="152"/>
    </location>
</feature>
<evidence type="ECO:0000313" key="7">
    <source>
        <dbReference type="Proteomes" id="UP000050580"/>
    </source>
</evidence>
<dbReference type="PROSITE" id="PS50850">
    <property type="entry name" value="MFS"/>
    <property type="match status" value="1"/>
</dbReference>
<dbReference type="InterPro" id="IPR011701">
    <property type="entry name" value="MFS"/>
</dbReference>
<keyword evidence="3 4" id="KW-0472">Membrane</keyword>
<sequence length="397" mass="41811">MTRTQLFRLVIAQVFLHASMTGLRLATPLLALSLGYSPGAVGALIALFALSQVFLAIPAGKYADHHGLRRPMGFAVSAAALALTLAAIFPYVPMLCVAALMSGASAGVTTIVLQRHIGRAARSAAQRRLFFSWLAIAPAVSNFLGPFGAGLVIDHAGRTPNDLLAFRVCFGLLALLPLLAWLLLMRVRELPYEPVNPHAAPTHAWDLLRLPNFRYILFVNWLQSASWDIHAFLVPVLGHERGLSASMIGTILGAFAVAAAAIRMSLPVIAARFAEKQVIAASCVITVLVFAVYPLAGGPVAMVACSVVLGAALGCVQPMIMSLLTQVTPASRQGEALGLRLMAINASSFLMPMVAGSFGALIGVASVFWVVAALVAVGAPVVRRITLPAEESRPVDG</sequence>
<dbReference type="PANTHER" id="PTHR23526">
    <property type="entry name" value="INTEGRAL MEMBRANE TRANSPORT PROTEIN-RELATED"/>
    <property type="match status" value="1"/>
</dbReference>
<dbReference type="STRING" id="1610491.AAV94_00645"/>
<protein>
    <submittedName>
        <fullName evidence="6">MFS transporter</fullName>
    </submittedName>
</protein>
<dbReference type="PATRIC" id="fig|1610491.3.peg.136"/>
<keyword evidence="2 4" id="KW-1133">Transmembrane helix</keyword>
<evidence type="ECO:0000313" key="6">
    <source>
        <dbReference type="EMBL" id="KKW69273.1"/>
    </source>
</evidence>
<feature type="transmembrane region" description="Helical" evidence="4">
    <location>
        <begin position="41"/>
        <end position="60"/>
    </location>
</feature>
<gene>
    <name evidence="6" type="ORF">AAV94_00645</name>
</gene>
<feature type="transmembrane region" description="Helical" evidence="4">
    <location>
        <begin position="98"/>
        <end position="117"/>
    </location>
</feature>
<feature type="transmembrane region" description="Helical" evidence="4">
    <location>
        <begin position="72"/>
        <end position="92"/>
    </location>
</feature>
<dbReference type="GO" id="GO:0022857">
    <property type="term" value="F:transmembrane transporter activity"/>
    <property type="evidence" value="ECO:0007669"/>
    <property type="project" value="InterPro"/>
</dbReference>
<dbReference type="InterPro" id="IPR020846">
    <property type="entry name" value="MFS_dom"/>
</dbReference>
<feature type="transmembrane region" description="Helical" evidence="4">
    <location>
        <begin position="243"/>
        <end position="266"/>
    </location>
</feature>
<feature type="transmembrane region" description="Helical" evidence="4">
    <location>
        <begin position="164"/>
        <end position="184"/>
    </location>
</feature>
<dbReference type="PANTHER" id="PTHR23526:SF4">
    <property type="entry name" value="INTEGRAL MEMBRANE TRANSPORT PROTEIN"/>
    <property type="match status" value="1"/>
</dbReference>
<comment type="caution">
    <text evidence="6">The sequence shown here is derived from an EMBL/GenBank/DDBJ whole genome shotgun (WGS) entry which is preliminary data.</text>
</comment>
<dbReference type="Proteomes" id="UP000050580">
    <property type="component" value="Unassembled WGS sequence"/>
</dbReference>
<evidence type="ECO:0000256" key="4">
    <source>
        <dbReference type="SAM" id="Phobius"/>
    </source>
</evidence>
<dbReference type="Gene3D" id="1.20.1250.20">
    <property type="entry name" value="MFS general substrate transporter like domains"/>
    <property type="match status" value="1"/>
</dbReference>
<feature type="domain" description="Major facilitator superfamily (MFS) profile" evidence="5">
    <location>
        <begin position="5"/>
        <end position="390"/>
    </location>
</feature>
<dbReference type="InterPro" id="IPR036259">
    <property type="entry name" value="MFS_trans_sf"/>
</dbReference>
<evidence type="ECO:0000256" key="1">
    <source>
        <dbReference type="ARBA" id="ARBA00022692"/>
    </source>
</evidence>
<feature type="transmembrane region" description="Helical" evidence="4">
    <location>
        <begin position="278"/>
        <end position="295"/>
    </location>
</feature>